<gene>
    <name evidence="6" type="ORF">KV110_17240</name>
</gene>
<feature type="region of interest" description="Disordered" evidence="3">
    <location>
        <begin position="30"/>
        <end position="68"/>
    </location>
</feature>
<evidence type="ECO:0000256" key="1">
    <source>
        <dbReference type="ARBA" id="ARBA00022729"/>
    </source>
</evidence>
<sequence>MKHRTFRTVMAMVLSAAAASLSACISNYKDTSSPCTTANADNRSDEPQDDSDKKAGPSPPPPSSSTVLAKPSVQQLNDRLTKALDPNVPDAVKVGWIQAAERDPHLVANLVDAAKKQNAKFEVIDVQDPKDGKLKADAKLTIGGSPVFISCISFVSEDDGWKIGRTFACNVVKSAEIESDACQE</sequence>
<feature type="signal peptide" evidence="4">
    <location>
        <begin position="1"/>
        <end position="23"/>
    </location>
</feature>
<protein>
    <recommendedName>
        <fullName evidence="5">Low molecular weight antigen MTB12-like C-terminal domain-containing protein</fullName>
    </recommendedName>
</protein>
<keyword evidence="1 4" id="KW-0732">Signal</keyword>
<dbReference type="InterPro" id="IPR058644">
    <property type="entry name" value="Mtb12-like_C"/>
</dbReference>
<evidence type="ECO:0000313" key="6">
    <source>
        <dbReference type="EMBL" id="QXN94638.1"/>
    </source>
</evidence>
<comment type="similarity">
    <text evidence="2">Belongs to the MTB12 family.</text>
</comment>
<reference evidence="6 7" key="1">
    <citation type="submission" date="2021-07" db="EMBL/GenBank/DDBJ databases">
        <title>Whole Genome Sequence of Nocardia Iowensis.</title>
        <authorList>
            <person name="Lamm A."/>
            <person name="Collins-Fairclough A.M."/>
            <person name="Bunk B."/>
            <person name="Sproer C."/>
        </authorList>
    </citation>
    <scope>NUCLEOTIDE SEQUENCE [LARGE SCALE GENOMIC DNA]</scope>
    <source>
        <strain evidence="6 7">NRRL 5646</strain>
    </source>
</reference>
<dbReference type="Pfam" id="PF26580">
    <property type="entry name" value="Mtb12_C"/>
    <property type="match status" value="1"/>
</dbReference>
<dbReference type="PROSITE" id="PS51257">
    <property type="entry name" value="PROKAR_LIPOPROTEIN"/>
    <property type="match status" value="1"/>
</dbReference>
<accession>A0ABX8RY96</accession>
<evidence type="ECO:0000313" key="7">
    <source>
        <dbReference type="Proteomes" id="UP000694257"/>
    </source>
</evidence>
<organism evidence="6 7">
    <name type="scientific">Nocardia iowensis</name>
    <dbReference type="NCBI Taxonomy" id="204891"/>
    <lineage>
        <taxon>Bacteria</taxon>
        <taxon>Bacillati</taxon>
        <taxon>Actinomycetota</taxon>
        <taxon>Actinomycetes</taxon>
        <taxon>Mycobacteriales</taxon>
        <taxon>Nocardiaceae</taxon>
        <taxon>Nocardia</taxon>
    </lineage>
</organism>
<evidence type="ECO:0000256" key="4">
    <source>
        <dbReference type="SAM" id="SignalP"/>
    </source>
</evidence>
<feature type="compositionally biased region" description="Polar residues" evidence="3">
    <location>
        <begin position="30"/>
        <end position="41"/>
    </location>
</feature>
<proteinExistence type="inferred from homology"/>
<dbReference type="EMBL" id="CP078145">
    <property type="protein sequence ID" value="QXN94638.1"/>
    <property type="molecule type" value="Genomic_DNA"/>
</dbReference>
<dbReference type="Proteomes" id="UP000694257">
    <property type="component" value="Chromosome"/>
</dbReference>
<feature type="chain" id="PRO_5045266184" description="Low molecular weight antigen MTB12-like C-terminal domain-containing protein" evidence="4">
    <location>
        <begin position="24"/>
        <end position="184"/>
    </location>
</feature>
<evidence type="ECO:0000256" key="2">
    <source>
        <dbReference type="ARBA" id="ARBA00093774"/>
    </source>
</evidence>
<name>A0ABX8RY96_NOCIO</name>
<evidence type="ECO:0000259" key="5">
    <source>
        <dbReference type="Pfam" id="PF26580"/>
    </source>
</evidence>
<feature type="compositionally biased region" description="Basic and acidic residues" evidence="3">
    <location>
        <begin position="42"/>
        <end position="55"/>
    </location>
</feature>
<evidence type="ECO:0000256" key="3">
    <source>
        <dbReference type="SAM" id="MobiDB-lite"/>
    </source>
</evidence>
<keyword evidence="7" id="KW-1185">Reference proteome</keyword>
<feature type="domain" description="Low molecular weight antigen MTB12-like C-terminal" evidence="5">
    <location>
        <begin position="70"/>
        <end position="176"/>
    </location>
</feature>